<keyword evidence="3" id="KW-1185">Reference proteome</keyword>
<dbReference type="Proteomes" id="UP000291343">
    <property type="component" value="Unassembled WGS sequence"/>
</dbReference>
<evidence type="ECO:0000313" key="1">
    <source>
        <dbReference type="EMBL" id="RZF37155.1"/>
    </source>
</evidence>
<sequence length="159" mass="18164">MRPPPPGPVGIPIVADDKRRCCQPIDTTREDCIMALLCCIVHLSILSSALKRHGFEENALLAARKGPPRHFTLHKLFYQMNRGLRTRNRLTEIRRPRPVIRFASALPLPRKAVAFAFVTHGRILCSERKRDANRFILRSTGFIFRTRKHLVQPCVGCCL</sequence>
<dbReference type="AlphaFoldDB" id="A0A482WU66"/>
<organism evidence="1 3">
    <name type="scientific">Laodelphax striatellus</name>
    <name type="common">Small brown planthopper</name>
    <name type="synonym">Delphax striatella</name>
    <dbReference type="NCBI Taxonomy" id="195883"/>
    <lineage>
        <taxon>Eukaryota</taxon>
        <taxon>Metazoa</taxon>
        <taxon>Ecdysozoa</taxon>
        <taxon>Arthropoda</taxon>
        <taxon>Hexapoda</taxon>
        <taxon>Insecta</taxon>
        <taxon>Pterygota</taxon>
        <taxon>Neoptera</taxon>
        <taxon>Paraneoptera</taxon>
        <taxon>Hemiptera</taxon>
        <taxon>Auchenorrhyncha</taxon>
        <taxon>Fulgoroidea</taxon>
        <taxon>Delphacidae</taxon>
        <taxon>Criomorphinae</taxon>
        <taxon>Laodelphax</taxon>
    </lineage>
</organism>
<dbReference type="InParanoid" id="A0A482WU66"/>
<reference evidence="1" key="2">
    <citation type="submission" date="2019-02" db="EMBL/GenBank/DDBJ databases">
        <authorList>
            <person name="Zhu J."/>
            <person name="Jiang F."/>
            <person name="Wang X."/>
            <person name="Yang P."/>
            <person name="Bao Y."/>
            <person name="Zhao W."/>
            <person name="Wang W."/>
            <person name="Lu H."/>
            <person name="Wang Q."/>
            <person name="Cui N."/>
            <person name="Li J."/>
            <person name="Chen X."/>
            <person name="Luo L."/>
            <person name="Yu J."/>
            <person name="Kang L."/>
            <person name="Cui F."/>
        </authorList>
    </citation>
    <scope>NUCLEOTIDE SEQUENCE</scope>
    <source>
        <strain evidence="1">Lst14</strain>
        <tissue evidence="1">Whole body</tissue>
    </source>
</reference>
<evidence type="ECO:0000313" key="2">
    <source>
        <dbReference type="EMBL" id="RZF37396.1"/>
    </source>
</evidence>
<reference evidence="1 3" key="1">
    <citation type="journal article" date="2017" name="Gigascience">
        <title>Genome sequence of the small brown planthopper, Laodelphax striatellus.</title>
        <authorList>
            <person name="Zhu J."/>
            <person name="Jiang F."/>
            <person name="Wang X."/>
            <person name="Yang P."/>
            <person name="Bao Y."/>
            <person name="Zhao W."/>
            <person name="Wang W."/>
            <person name="Lu H."/>
            <person name="Wang Q."/>
            <person name="Cui N."/>
            <person name="Li J."/>
            <person name="Chen X."/>
            <person name="Luo L."/>
            <person name="Yu J."/>
            <person name="Kang L."/>
            <person name="Cui F."/>
        </authorList>
    </citation>
    <scope>NUCLEOTIDE SEQUENCE [LARGE SCALE GENOMIC DNA]</scope>
    <source>
        <strain evidence="1">Lst14</strain>
        <tissue evidence="1">Whole body</tissue>
    </source>
</reference>
<dbReference type="EMBL" id="QKKF02025284">
    <property type="protein sequence ID" value="RZF37155.1"/>
    <property type="molecule type" value="Genomic_DNA"/>
</dbReference>
<evidence type="ECO:0000313" key="3">
    <source>
        <dbReference type="Proteomes" id="UP000291343"/>
    </source>
</evidence>
<name>A0A482WU66_LAOST</name>
<accession>A0A482WU66</accession>
<proteinExistence type="predicted"/>
<protein>
    <submittedName>
        <fullName evidence="1">Uncharacterized protein</fullName>
    </submittedName>
</protein>
<gene>
    <name evidence="2" type="ORF">LSTR_LSTR011673</name>
    <name evidence="1" type="ORF">LSTR_LSTR015345</name>
</gene>
<comment type="caution">
    <text evidence="1">The sequence shown here is derived from an EMBL/GenBank/DDBJ whole genome shotgun (WGS) entry which is preliminary data.</text>
</comment>
<dbReference type="EMBL" id="QKKF02024553">
    <property type="protein sequence ID" value="RZF37396.1"/>
    <property type="molecule type" value="Genomic_DNA"/>
</dbReference>